<dbReference type="InterPro" id="IPR053860">
    <property type="entry name" value="DUF6932"/>
</dbReference>
<proteinExistence type="predicted"/>
<sequence>MILLDGSFVSQKELPNDYDGAWSPVGVDPSRVDPVLLNFDNQRAAMKAKYGGELFISSSLAAPGVLFEEFFQTDRNGNAKGILSLDLGSIT</sequence>
<name>A0ABT3BJ19_9RHOB</name>
<protein>
    <submittedName>
        <fullName evidence="1">Uncharacterized protein</fullName>
    </submittedName>
</protein>
<dbReference type="Proteomes" id="UP001208690">
    <property type="component" value="Unassembled WGS sequence"/>
</dbReference>
<reference evidence="1 2" key="1">
    <citation type="submission" date="2022-04" db="EMBL/GenBank/DDBJ databases">
        <title>Roseobacter sp. WL0113 is a bacterium isolated from neritic sediment.</title>
        <authorList>
            <person name="Wang L."/>
            <person name="He W."/>
            <person name="Zhang D.-F."/>
        </authorList>
    </citation>
    <scope>NUCLEOTIDE SEQUENCE [LARGE SCALE GENOMIC DNA]</scope>
    <source>
        <strain evidence="1 2">WL0113</strain>
    </source>
</reference>
<keyword evidence="2" id="KW-1185">Reference proteome</keyword>
<comment type="caution">
    <text evidence="1">The sequence shown here is derived from an EMBL/GenBank/DDBJ whole genome shotgun (WGS) entry which is preliminary data.</text>
</comment>
<evidence type="ECO:0000313" key="1">
    <source>
        <dbReference type="EMBL" id="MCV3273570.1"/>
    </source>
</evidence>
<evidence type="ECO:0000313" key="2">
    <source>
        <dbReference type="Proteomes" id="UP001208690"/>
    </source>
</evidence>
<dbReference type="Pfam" id="PF22014">
    <property type="entry name" value="DUF6932"/>
    <property type="match status" value="1"/>
</dbReference>
<organism evidence="1 2">
    <name type="scientific">Roseobacter sinensis</name>
    <dbReference type="NCBI Taxonomy" id="2931391"/>
    <lineage>
        <taxon>Bacteria</taxon>
        <taxon>Pseudomonadati</taxon>
        <taxon>Pseudomonadota</taxon>
        <taxon>Alphaproteobacteria</taxon>
        <taxon>Rhodobacterales</taxon>
        <taxon>Roseobacteraceae</taxon>
        <taxon>Roseobacter</taxon>
    </lineage>
</organism>
<accession>A0ABT3BJ19</accession>
<gene>
    <name evidence="1" type="ORF">MUB52_19230</name>
</gene>
<dbReference type="EMBL" id="JALIEB010000016">
    <property type="protein sequence ID" value="MCV3273570.1"/>
    <property type="molecule type" value="Genomic_DNA"/>
</dbReference>